<name>A0ACC3YEG8_COLTU</name>
<sequence>MWMSPQKPGKRRPLLSDNTGMSFLSRVWPVDTWRRSSVRGFFGSKAGALHPTHKDLAWW</sequence>
<organism evidence="1 2">
    <name type="scientific">Colletotrichum truncatum</name>
    <name type="common">Anthracnose fungus</name>
    <name type="synonym">Colletotrichum capsici</name>
    <dbReference type="NCBI Taxonomy" id="5467"/>
    <lineage>
        <taxon>Eukaryota</taxon>
        <taxon>Fungi</taxon>
        <taxon>Dikarya</taxon>
        <taxon>Ascomycota</taxon>
        <taxon>Pezizomycotina</taxon>
        <taxon>Sordariomycetes</taxon>
        <taxon>Hypocreomycetidae</taxon>
        <taxon>Glomerellales</taxon>
        <taxon>Glomerellaceae</taxon>
        <taxon>Colletotrichum</taxon>
        <taxon>Colletotrichum truncatum species complex</taxon>
    </lineage>
</organism>
<keyword evidence="2" id="KW-1185">Reference proteome</keyword>
<accession>A0ACC3YEG8</accession>
<evidence type="ECO:0000313" key="1">
    <source>
        <dbReference type="EMBL" id="KAL0930239.1"/>
    </source>
</evidence>
<reference evidence="1 2" key="1">
    <citation type="journal article" date="2020" name="Phytopathology">
        <title>Genome Sequence Resources of Colletotrichum truncatum, C. plurivorum, C. musicola, and C. sojae: Four Species Pathogenic to Soybean (Glycine max).</title>
        <authorList>
            <person name="Rogerio F."/>
            <person name="Boufleur T.R."/>
            <person name="Ciampi-Guillardi M."/>
            <person name="Sukno S.A."/>
            <person name="Thon M.R."/>
            <person name="Massola Junior N.S."/>
            <person name="Baroncelli R."/>
        </authorList>
    </citation>
    <scope>NUCLEOTIDE SEQUENCE [LARGE SCALE GENOMIC DNA]</scope>
    <source>
        <strain evidence="1 2">CMES1059</strain>
    </source>
</reference>
<proteinExistence type="predicted"/>
<dbReference type="EMBL" id="VUJX02000012">
    <property type="protein sequence ID" value="KAL0930239.1"/>
    <property type="molecule type" value="Genomic_DNA"/>
</dbReference>
<evidence type="ECO:0000313" key="2">
    <source>
        <dbReference type="Proteomes" id="UP000805649"/>
    </source>
</evidence>
<comment type="caution">
    <text evidence="1">The sequence shown here is derived from an EMBL/GenBank/DDBJ whole genome shotgun (WGS) entry which is preliminary data.</text>
</comment>
<gene>
    <name evidence="1" type="ORF">CTRU02_215059</name>
</gene>
<dbReference type="Proteomes" id="UP000805649">
    <property type="component" value="Unassembled WGS sequence"/>
</dbReference>
<protein>
    <submittedName>
        <fullName evidence="1">Uncharacterized protein</fullName>
    </submittedName>
</protein>